<keyword evidence="2" id="KW-1133">Transmembrane helix</keyword>
<feature type="compositionally biased region" description="Pro residues" evidence="1">
    <location>
        <begin position="13"/>
        <end position="30"/>
    </location>
</feature>
<dbReference type="SUPFAM" id="SSF50998">
    <property type="entry name" value="Quinoprotein alcohol dehydrogenase-like"/>
    <property type="match status" value="1"/>
</dbReference>
<dbReference type="EMBL" id="CP034539">
    <property type="protein sequence ID" value="AZQ35315.1"/>
    <property type="molecule type" value="Genomic_DNA"/>
</dbReference>
<organism evidence="4 5">
    <name type="scientific">Streptomyces cyaneochromogenes</name>
    <dbReference type="NCBI Taxonomy" id="2496836"/>
    <lineage>
        <taxon>Bacteria</taxon>
        <taxon>Bacillati</taxon>
        <taxon>Actinomycetota</taxon>
        <taxon>Actinomycetes</taxon>
        <taxon>Kitasatosporales</taxon>
        <taxon>Streptomycetaceae</taxon>
        <taxon>Streptomyces</taxon>
    </lineage>
</organism>
<feature type="compositionally biased region" description="Low complexity" evidence="1">
    <location>
        <begin position="38"/>
        <end position="56"/>
    </location>
</feature>
<keyword evidence="2" id="KW-0812">Transmembrane</keyword>
<dbReference type="OrthoDB" id="3679173at2"/>
<proteinExistence type="predicted"/>
<name>A0A3Q9EN50_9ACTN</name>
<dbReference type="AlphaFoldDB" id="A0A3Q9EN50"/>
<evidence type="ECO:0000256" key="1">
    <source>
        <dbReference type="SAM" id="MobiDB-lite"/>
    </source>
</evidence>
<dbReference type="Proteomes" id="UP000280298">
    <property type="component" value="Chromosome"/>
</dbReference>
<evidence type="ECO:0000313" key="5">
    <source>
        <dbReference type="Proteomes" id="UP000280298"/>
    </source>
</evidence>
<dbReference type="Pfam" id="PF13360">
    <property type="entry name" value="PQQ_2"/>
    <property type="match status" value="1"/>
</dbReference>
<feature type="compositionally biased region" description="Gly residues" evidence="1">
    <location>
        <begin position="129"/>
        <end position="138"/>
    </location>
</feature>
<sequence length="575" mass="58081">MTQPPQQGGYGGPPTPPRPPLPPVLPPPPAGYGGPCGQPGLQPGPQSGPYGQPQDPYDYDWNSGYGAQQAPPPSHPPLAGPGGAGGGGRRPKGWWAVAVAAVVAIALIIGGGVLYADSGDEAAKNDTAGVGGGTGKAVGEGDNPTSRGSEKVPANPAARVLFQVPSPKAGGAGGGAVPGSWLTGKAYVKTGVAEITGYDPDKGTESWTIPLPGPVCAVTDHTTEDGLTAIVHESAMPTKAKPTHGCTQVSAIDLDAGRKLWTGSALRGRQPIRFDNVTISAHTVAAGGAAGGAAFDIASGASLWTPKASDTCYDAGYGGGAKLVAVRKCRTSGGLQLHIQTIDPATGKVISAYRMADGVEQVGIVSTDPLVVAANAGGSAGGGSADGGSGISEYFSLDNRTGKLRTRISAPAERYTAVCDVLRGIERCTQSAVGKDRLYLPTKAHDGGGGSGQTNEIVAFDLTTGRQTGQRTAAGEGYVIVPLRMDGGNLLAYKRSPSAARSGRVVSIDGVTFEQTALLENPATQAVREAEAGLPPERAEYLYAQGRLYISAVRASGSASPAAKEYLVIAFGTGA</sequence>
<feature type="transmembrane region" description="Helical" evidence="2">
    <location>
        <begin position="94"/>
        <end position="116"/>
    </location>
</feature>
<feature type="region of interest" description="Disordered" evidence="1">
    <location>
        <begin position="126"/>
        <end position="153"/>
    </location>
</feature>
<evidence type="ECO:0000256" key="2">
    <source>
        <dbReference type="SAM" id="Phobius"/>
    </source>
</evidence>
<keyword evidence="2" id="KW-0472">Membrane</keyword>
<keyword evidence="5" id="KW-1185">Reference proteome</keyword>
<evidence type="ECO:0000313" key="4">
    <source>
        <dbReference type="EMBL" id="AZQ35315.1"/>
    </source>
</evidence>
<protein>
    <recommendedName>
        <fullName evidence="3">Pyrrolo-quinoline quinone repeat domain-containing protein</fullName>
    </recommendedName>
</protein>
<accession>A0A3Q9EN50</accession>
<dbReference type="InterPro" id="IPR011047">
    <property type="entry name" value="Quinoprotein_ADH-like_sf"/>
</dbReference>
<dbReference type="InterPro" id="IPR002372">
    <property type="entry name" value="PQQ_rpt_dom"/>
</dbReference>
<feature type="domain" description="Pyrrolo-quinoline quinone repeat" evidence="3">
    <location>
        <begin position="177"/>
        <end position="305"/>
    </location>
</feature>
<gene>
    <name evidence="4" type="ORF">EJ357_18970</name>
</gene>
<dbReference type="RefSeq" id="WP_126392807.1">
    <property type="nucleotide sequence ID" value="NZ_CP034539.1"/>
</dbReference>
<feature type="compositionally biased region" description="Pro residues" evidence="1">
    <location>
        <begin position="70"/>
        <end position="79"/>
    </location>
</feature>
<reference evidence="4 5" key="1">
    <citation type="journal article" date="2019" name="Int. J. Syst. Evol. Microbiol.">
        <title>Streptomyces cyaneochromogenes sp. nov., a blue pigment-producing actinomycete from manganese-contaminated soil.</title>
        <authorList>
            <person name="Tang X."/>
            <person name="Zhao J."/>
            <person name="Li K."/>
            <person name="Chen Z."/>
            <person name="Sun Y."/>
            <person name="Gao J."/>
        </authorList>
    </citation>
    <scope>NUCLEOTIDE SEQUENCE [LARGE SCALE GENOMIC DNA]</scope>
    <source>
        <strain evidence="4 5">MK-45</strain>
    </source>
</reference>
<dbReference type="KEGG" id="scya:EJ357_18970"/>
<evidence type="ECO:0000259" key="3">
    <source>
        <dbReference type="Pfam" id="PF13360"/>
    </source>
</evidence>
<feature type="region of interest" description="Disordered" evidence="1">
    <location>
        <begin position="1"/>
        <end position="90"/>
    </location>
</feature>